<feature type="compositionally biased region" description="Basic and acidic residues" evidence="5">
    <location>
        <begin position="1"/>
        <end position="30"/>
    </location>
</feature>
<dbReference type="Proteomes" id="UP001301731">
    <property type="component" value="Chromosome"/>
</dbReference>
<keyword evidence="1" id="KW-0479">Metal-binding</keyword>
<dbReference type="EMBL" id="CP137573">
    <property type="protein sequence ID" value="WOX19963.1"/>
    <property type="molecule type" value="Genomic_DNA"/>
</dbReference>
<dbReference type="RefSeq" id="WP_318100064.1">
    <property type="nucleotide sequence ID" value="NZ_CP137573.1"/>
</dbReference>
<evidence type="ECO:0000259" key="6">
    <source>
        <dbReference type="Pfam" id="PF01258"/>
    </source>
</evidence>
<dbReference type="PANTHER" id="PTHR33823">
    <property type="entry name" value="RNA POLYMERASE-BINDING TRANSCRIPTION FACTOR DKSA-RELATED"/>
    <property type="match status" value="1"/>
</dbReference>
<evidence type="ECO:0000256" key="4">
    <source>
        <dbReference type="PROSITE-ProRule" id="PRU00510"/>
    </source>
</evidence>
<dbReference type="Pfam" id="PF01258">
    <property type="entry name" value="zf-dskA_traR"/>
    <property type="match status" value="1"/>
</dbReference>
<protein>
    <submittedName>
        <fullName evidence="7">TraR/DksA C4-type zinc finger protein</fullName>
    </submittedName>
</protein>
<feature type="region of interest" description="Disordered" evidence="5">
    <location>
        <begin position="1"/>
        <end position="31"/>
    </location>
</feature>
<evidence type="ECO:0000313" key="7">
    <source>
        <dbReference type="EMBL" id="WOX19963.1"/>
    </source>
</evidence>
<sequence length="110" mass="12495">MSLDTPRTESRPERLTAHEARQRLEHERNSRLTQLQAIDEAGHGSEEQMLSAQKDTIKRVIKEIEDAFTRVHDGSYGICQGCATPIPVERLEILPYTRFCVPCQRTTACA</sequence>
<accession>A0ABZ0LM76</accession>
<evidence type="ECO:0000256" key="3">
    <source>
        <dbReference type="ARBA" id="ARBA00022833"/>
    </source>
</evidence>
<evidence type="ECO:0000256" key="1">
    <source>
        <dbReference type="ARBA" id="ARBA00022723"/>
    </source>
</evidence>
<dbReference type="PROSITE" id="PS51128">
    <property type="entry name" value="ZF_DKSA_2"/>
    <property type="match status" value="1"/>
</dbReference>
<keyword evidence="8" id="KW-1185">Reference proteome</keyword>
<keyword evidence="3" id="KW-0862">Zinc</keyword>
<evidence type="ECO:0000313" key="8">
    <source>
        <dbReference type="Proteomes" id="UP001301731"/>
    </source>
</evidence>
<feature type="zinc finger region" description="dksA C4-type" evidence="4">
    <location>
        <begin position="79"/>
        <end position="103"/>
    </location>
</feature>
<dbReference type="InterPro" id="IPR000962">
    <property type="entry name" value="Znf_DskA_TraR"/>
</dbReference>
<name>A0ABZ0LM76_9ACTN</name>
<reference evidence="7 8" key="1">
    <citation type="submission" date="2023-10" db="EMBL/GenBank/DDBJ databases">
        <title>The genome sequence of Streptomyces sp. HUAS YS2.</title>
        <authorList>
            <person name="Mo P."/>
        </authorList>
    </citation>
    <scope>NUCLEOTIDE SEQUENCE [LARGE SCALE GENOMIC DNA]</scope>
    <source>
        <strain evidence="7 8">HUAS YS2</strain>
    </source>
</reference>
<feature type="domain" description="Zinc finger DksA/TraR C4-type" evidence="6">
    <location>
        <begin position="74"/>
        <end position="105"/>
    </location>
</feature>
<organism evidence="7 8">
    <name type="scientific">Streptomyces solicathayae</name>
    <dbReference type="NCBI Taxonomy" id="3081768"/>
    <lineage>
        <taxon>Bacteria</taxon>
        <taxon>Bacillati</taxon>
        <taxon>Actinomycetota</taxon>
        <taxon>Actinomycetes</taxon>
        <taxon>Kitasatosporales</taxon>
        <taxon>Streptomycetaceae</taxon>
        <taxon>Streptomyces</taxon>
    </lineage>
</organism>
<evidence type="ECO:0000256" key="5">
    <source>
        <dbReference type="SAM" id="MobiDB-lite"/>
    </source>
</evidence>
<evidence type="ECO:0000256" key="2">
    <source>
        <dbReference type="ARBA" id="ARBA00022771"/>
    </source>
</evidence>
<keyword evidence="2" id="KW-0863">Zinc-finger</keyword>
<proteinExistence type="predicted"/>
<dbReference type="PANTHER" id="PTHR33823:SF4">
    <property type="entry name" value="GENERAL STRESS PROTEIN 16O"/>
    <property type="match status" value="1"/>
</dbReference>
<dbReference type="Gene3D" id="1.20.120.910">
    <property type="entry name" value="DksA, coiled-coil domain"/>
    <property type="match status" value="1"/>
</dbReference>
<dbReference type="SUPFAM" id="SSF57716">
    <property type="entry name" value="Glucocorticoid receptor-like (DNA-binding domain)"/>
    <property type="match status" value="1"/>
</dbReference>
<gene>
    <name evidence="7" type="ORF">R2D22_00515</name>
</gene>